<dbReference type="EMBL" id="QJSA01000010">
    <property type="protein sequence ID" value="RHW20728.1"/>
    <property type="molecule type" value="Genomic_DNA"/>
</dbReference>
<protein>
    <submittedName>
        <fullName evidence="1">Uncharacterized protein</fullName>
    </submittedName>
</protein>
<dbReference type="AlphaFoldDB" id="A0A396RVV8"/>
<sequence length="277" mass="30613">MFGWLAERTRMAKVAGLWADATQINPGDGGQIVMMASGLVKSANMRAEDAWLTALTNWAYNNPDPESRFILASGLVRFLGIYGFSAGLSPECRNACCVVAENILSAHAIFDPAIRKSTQQQVGLENEGEIKKLLEPSAFPRSTHVRGRVSNSIQSPNKPNKSELYKFALEFLSLKLCEEGYAIILMAEDRGNIPSLIIEKNGEEFHVLLHLDVWPESTTPPSFLINTFLDVAGDSGVELKIAKICAFNKYAESEHDKGDITSSNFEFSFGAFESWRQ</sequence>
<accession>A0A396RVV8</accession>
<reference evidence="1 2" key="1">
    <citation type="submission" date="2018-06" db="EMBL/GenBank/DDBJ databases">
        <title>Pseudomonas jilinensis sp. nov., isolated from the production water of Jilin Oilfield in China.</title>
        <authorList>
            <person name="Wang J."/>
        </authorList>
    </citation>
    <scope>NUCLEOTIDE SEQUENCE [LARGE SCALE GENOMIC DNA]</scope>
    <source>
        <strain evidence="1 2">JS15-10A1</strain>
    </source>
</reference>
<keyword evidence="2" id="KW-1185">Reference proteome</keyword>
<gene>
    <name evidence="1" type="ORF">C2846_12015</name>
</gene>
<name>A0A396RVV8_9PSED</name>
<evidence type="ECO:0000313" key="1">
    <source>
        <dbReference type="EMBL" id="RHW20728.1"/>
    </source>
</evidence>
<proteinExistence type="predicted"/>
<evidence type="ECO:0000313" key="2">
    <source>
        <dbReference type="Proteomes" id="UP000265745"/>
    </source>
</evidence>
<organism evidence="1 2">
    <name type="scientific">Pseudomonas jilinensis</name>
    <dbReference type="NCBI Taxonomy" id="2078689"/>
    <lineage>
        <taxon>Bacteria</taxon>
        <taxon>Pseudomonadati</taxon>
        <taxon>Pseudomonadota</taxon>
        <taxon>Gammaproteobacteria</taxon>
        <taxon>Pseudomonadales</taxon>
        <taxon>Pseudomonadaceae</taxon>
        <taxon>Pseudomonas</taxon>
    </lineage>
</organism>
<dbReference type="Proteomes" id="UP000265745">
    <property type="component" value="Unassembled WGS sequence"/>
</dbReference>
<comment type="caution">
    <text evidence="1">The sequence shown here is derived from an EMBL/GenBank/DDBJ whole genome shotgun (WGS) entry which is preliminary data.</text>
</comment>